<name>A0A2K2DVH2_BRADI</name>
<dbReference type="AlphaFoldDB" id="A0A2K2DVH2"/>
<dbReference type="Gramene" id="PNT78277">
    <property type="protein sequence ID" value="PNT78277"/>
    <property type="gene ID" value="BRADI_1g76716v3"/>
</dbReference>
<keyword evidence="4" id="KW-1185">Reference proteome</keyword>
<dbReference type="InParanoid" id="A0A2K2DVH2"/>
<sequence length="177" mass="19163">MPRGLQSGFASYPPNLVPPGGRDYLLFSVNIRWPVRGPVSLFLVPTEVRWAGRWIPRQAEFAGDATGAVADGQFTSCWLPSGQLPLAMESLALAEKRPGPAPTNLSLVEQTARESCLASELPALELCRRMRKRLGVQESKNPSHLGTKEEAGTQSGNPLLQGRATSTAGRWASKKAR</sequence>
<dbReference type="EMBL" id="CM000880">
    <property type="protein sequence ID" value="PNT78277.1"/>
    <property type="molecule type" value="Genomic_DNA"/>
</dbReference>
<dbReference type="Proteomes" id="UP000008810">
    <property type="component" value="Chromosome 1"/>
</dbReference>
<proteinExistence type="predicted"/>
<protein>
    <submittedName>
        <fullName evidence="2 3">Uncharacterized protein</fullName>
    </submittedName>
</protein>
<evidence type="ECO:0000313" key="3">
    <source>
        <dbReference type="EnsemblPlants" id="PNT78277"/>
    </source>
</evidence>
<feature type="region of interest" description="Disordered" evidence="1">
    <location>
        <begin position="135"/>
        <end position="177"/>
    </location>
</feature>
<reference evidence="3" key="3">
    <citation type="submission" date="2018-08" db="UniProtKB">
        <authorList>
            <consortium name="EnsemblPlants"/>
        </authorList>
    </citation>
    <scope>IDENTIFICATION</scope>
    <source>
        <strain evidence="3">cv. Bd21</strain>
    </source>
</reference>
<feature type="compositionally biased region" description="Polar residues" evidence="1">
    <location>
        <begin position="152"/>
        <end position="168"/>
    </location>
</feature>
<dbReference type="EnsemblPlants" id="PNT78277">
    <property type="protein sequence ID" value="PNT78277"/>
    <property type="gene ID" value="BRADI_1g76716v3"/>
</dbReference>
<gene>
    <name evidence="2" type="ORF">BRADI_1g76716v3</name>
</gene>
<reference evidence="2 3" key="1">
    <citation type="journal article" date="2010" name="Nature">
        <title>Genome sequencing and analysis of the model grass Brachypodium distachyon.</title>
        <authorList>
            <consortium name="International Brachypodium Initiative"/>
        </authorList>
    </citation>
    <scope>NUCLEOTIDE SEQUENCE [LARGE SCALE GENOMIC DNA]</scope>
    <source>
        <strain evidence="2 3">Bd21</strain>
    </source>
</reference>
<accession>A0A2K2DVH2</accession>
<organism evidence="2">
    <name type="scientific">Brachypodium distachyon</name>
    <name type="common">Purple false brome</name>
    <name type="synonym">Trachynia distachya</name>
    <dbReference type="NCBI Taxonomy" id="15368"/>
    <lineage>
        <taxon>Eukaryota</taxon>
        <taxon>Viridiplantae</taxon>
        <taxon>Streptophyta</taxon>
        <taxon>Embryophyta</taxon>
        <taxon>Tracheophyta</taxon>
        <taxon>Spermatophyta</taxon>
        <taxon>Magnoliopsida</taxon>
        <taxon>Liliopsida</taxon>
        <taxon>Poales</taxon>
        <taxon>Poaceae</taxon>
        <taxon>BOP clade</taxon>
        <taxon>Pooideae</taxon>
        <taxon>Stipodae</taxon>
        <taxon>Brachypodieae</taxon>
        <taxon>Brachypodium</taxon>
    </lineage>
</organism>
<dbReference type="ExpressionAtlas" id="A0A2K2DVH2">
    <property type="expression patterns" value="baseline"/>
</dbReference>
<evidence type="ECO:0000256" key="1">
    <source>
        <dbReference type="SAM" id="MobiDB-lite"/>
    </source>
</evidence>
<evidence type="ECO:0000313" key="2">
    <source>
        <dbReference type="EMBL" id="PNT78277.1"/>
    </source>
</evidence>
<evidence type="ECO:0000313" key="4">
    <source>
        <dbReference type="Proteomes" id="UP000008810"/>
    </source>
</evidence>
<reference evidence="2" key="2">
    <citation type="submission" date="2017-06" db="EMBL/GenBank/DDBJ databases">
        <title>WGS assembly of Brachypodium distachyon.</title>
        <authorList>
            <consortium name="The International Brachypodium Initiative"/>
            <person name="Lucas S."/>
            <person name="Harmon-Smith M."/>
            <person name="Lail K."/>
            <person name="Tice H."/>
            <person name="Grimwood J."/>
            <person name="Bruce D."/>
            <person name="Barry K."/>
            <person name="Shu S."/>
            <person name="Lindquist E."/>
            <person name="Wang M."/>
            <person name="Pitluck S."/>
            <person name="Vogel J.P."/>
            <person name="Garvin D.F."/>
            <person name="Mockler T.C."/>
            <person name="Schmutz J."/>
            <person name="Rokhsar D."/>
            <person name="Bevan M.W."/>
        </authorList>
    </citation>
    <scope>NUCLEOTIDE SEQUENCE</scope>
    <source>
        <strain evidence="2">Bd21</strain>
    </source>
</reference>